<dbReference type="PIRSF" id="PIRSF005719">
    <property type="entry name" value="SMC"/>
    <property type="match status" value="1"/>
</dbReference>
<comment type="similarity">
    <text evidence="3">Belongs to the SMC family. SMC1 subfamily.</text>
</comment>
<dbReference type="GeneID" id="30985716"/>
<evidence type="ECO:0000256" key="1">
    <source>
        <dbReference type="ARBA" id="ARBA00004123"/>
    </source>
</evidence>
<organism evidence="13 14">
    <name type="scientific">Suhomyces tanzawaensis NRRL Y-17324</name>
    <dbReference type="NCBI Taxonomy" id="984487"/>
    <lineage>
        <taxon>Eukaryota</taxon>
        <taxon>Fungi</taxon>
        <taxon>Dikarya</taxon>
        <taxon>Ascomycota</taxon>
        <taxon>Saccharomycotina</taxon>
        <taxon>Pichiomycetes</taxon>
        <taxon>Debaryomycetaceae</taxon>
        <taxon>Suhomyces</taxon>
    </lineage>
</organism>
<feature type="domain" description="SMC hinge" evidence="12">
    <location>
        <begin position="523"/>
        <end position="641"/>
    </location>
</feature>
<dbReference type="CDD" id="cd03275">
    <property type="entry name" value="ABC_SMC1_euk"/>
    <property type="match status" value="2"/>
</dbReference>
<evidence type="ECO:0000256" key="11">
    <source>
        <dbReference type="SAM" id="Coils"/>
    </source>
</evidence>
<dbReference type="SMART" id="SM00968">
    <property type="entry name" value="SMC_hinge"/>
    <property type="match status" value="1"/>
</dbReference>
<dbReference type="Gene3D" id="1.10.287.1490">
    <property type="match status" value="1"/>
</dbReference>
<dbReference type="PANTHER" id="PTHR18937:SF12">
    <property type="entry name" value="STRUCTURAL MAINTENANCE OF CHROMOSOMES PROTEIN"/>
    <property type="match status" value="1"/>
</dbReference>
<dbReference type="GO" id="GO:0005524">
    <property type="term" value="F:ATP binding"/>
    <property type="evidence" value="ECO:0007669"/>
    <property type="project" value="InterPro"/>
</dbReference>
<dbReference type="RefSeq" id="XP_020065044.1">
    <property type="nucleotide sequence ID" value="XM_020211580.1"/>
</dbReference>
<dbReference type="GO" id="GO:0003690">
    <property type="term" value="F:double-stranded DNA binding"/>
    <property type="evidence" value="ECO:0007669"/>
    <property type="project" value="EnsemblFungi"/>
</dbReference>
<dbReference type="Pfam" id="PF06470">
    <property type="entry name" value="SMC_hinge"/>
    <property type="match status" value="1"/>
</dbReference>
<evidence type="ECO:0000256" key="6">
    <source>
        <dbReference type="ARBA" id="ARBA00022776"/>
    </source>
</evidence>
<keyword evidence="8 10" id="KW-0539">Nucleus</keyword>
<dbReference type="GO" id="GO:0030892">
    <property type="term" value="C:mitotic cohesin complex"/>
    <property type="evidence" value="ECO:0007669"/>
    <property type="project" value="EnsemblFungi"/>
</dbReference>
<evidence type="ECO:0000256" key="8">
    <source>
        <dbReference type="ARBA" id="ARBA00023242"/>
    </source>
</evidence>
<feature type="coiled-coil region" evidence="11">
    <location>
        <begin position="317"/>
        <end position="365"/>
    </location>
</feature>
<dbReference type="InterPro" id="IPR010935">
    <property type="entry name" value="SMC_hinge"/>
</dbReference>
<dbReference type="GO" id="GO:0000070">
    <property type="term" value="P:mitotic sister chromatid segregation"/>
    <property type="evidence" value="ECO:0007669"/>
    <property type="project" value="EnsemblFungi"/>
</dbReference>
<dbReference type="GO" id="GO:0042802">
    <property type="term" value="F:identical protein binding"/>
    <property type="evidence" value="ECO:0007669"/>
    <property type="project" value="EnsemblFungi"/>
</dbReference>
<dbReference type="STRING" id="984487.A0A1E4SKH1"/>
<evidence type="ECO:0000256" key="4">
    <source>
        <dbReference type="ARBA" id="ARBA00022454"/>
    </source>
</evidence>
<evidence type="ECO:0000313" key="14">
    <source>
        <dbReference type="Proteomes" id="UP000094285"/>
    </source>
</evidence>
<dbReference type="AlphaFoldDB" id="A0A1E4SKH1"/>
<proteinExistence type="inferred from homology"/>
<dbReference type="GO" id="GO:0003680">
    <property type="term" value="F:minor groove of adenine-thymine-rich DNA binding"/>
    <property type="evidence" value="ECO:0007669"/>
    <property type="project" value="EnsemblFungi"/>
</dbReference>
<evidence type="ECO:0000256" key="9">
    <source>
        <dbReference type="ARBA" id="ARBA00023306"/>
    </source>
</evidence>
<dbReference type="InterPro" id="IPR028468">
    <property type="entry name" value="Smc1_ABC"/>
</dbReference>
<dbReference type="GO" id="GO:0006302">
    <property type="term" value="P:double-strand break repair"/>
    <property type="evidence" value="ECO:0007669"/>
    <property type="project" value="EnsemblFungi"/>
</dbReference>
<evidence type="ECO:0000256" key="7">
    <source>
        <dbReference type="ARBA" id="ARBA00023054"/>
    </source>
</evidence>
<dbReference type="InterPro" id="IPR027417">
    <property type="entry name" value="P-loop_NTPase"/>
</dbReference>
<dbReference type="GO" id="GO:0016887">
    <property type="term" value="F:ATP hydrolysis activity"/>
    <property type="evidence" value="ECO:0007669"/>
    <property type="project" value="InterPro"/>
</dbReference>
<feature type="coiled-coil region" evidence="11">
    <location>
        <begin position="1022"/>
        <end position="1049"/>
    </location>
</feature>
<dbReference type="Gene3D" id="3.40.50.300">
    <property type="entry name" value="P-loop containing nucleotide triphosphate hydrolases"/>
    <property type="match status" value="2"/>
</dbReference>
<feature type="coiled-coil region" evidence="11">
    <location>
        <begin position="394"/>
        <end position="421"/>
    </location>
</feature>
<feature type="coiled-coil region" evidence="11">
    <location>
        <begin position="762"/>
        <end position="789"/>
    </location>
</feature>
<dbReference type="GO" id="GO:0005634">
    <property type="term" value="C:nucleus"/>
    <property type="evidence" value="ECO:0007669"/>
    <property type="project" value="UniProtKB-SubCell"/>
</dbReference>
<feature type="coiled-coil region" evidence="11">
    <location>
        <begin position="829"/>
        <end position="898"/>
    </location>
</feature>
<dbReference type="Gene3D" id="3.30.70.1620">
    <property type="match status" value="1"/>
</dbReference>
<evidence type="ECO:0000256" key="5">
    <source>
        <dbReference type="ARBA" id="ARBA00022618"/>
    </source>
</evidence>
<gene>
    <name evidence="13" type="ORF">CANTADRAFT_89533</name>
</gene>
<dbReference type="InterPro" id="IPR036277">
    <property type="entry name" value="SMC_hinge_sf"/>
</dbReference>
<evidence type="ECO:0000259" key="12">
    <source>
        <dbReference type="SMART" id="SM00968"/>
    </source>
</evidence>
<dbReference type="GO" id="GO:0007064">
    <property type="term" value="P:mitotic sister chromatid cohesion"/>
    <property type="evidence" value="ECO:0007669"/>
    <property type="project" value="EnsemblFungi"/>
</dbReference>
<protein>
    <recommendedName>
        <fullName evidence="10">Structural maintenance of chromosomes protein</fullName>
    </recommendedName>
</protein>
<dbReference type="Pfam" id="PF02463">
    <property type="entry name" value="SMC_N"/>
    <property type="match status" value="1"/>
</dbReference>
<dbReference type="SUPFAM" id="SSF75553">
    <property type="entry name" value="Smc hinge domain"/>
    <property type="match status" value="1"/>
</dbReference>
<dbReference type="PANTHER" id="PTHR18937">
    <property type="entry name" value="STRUCTURAL MAINTENANCE OF CHROMOSOMES SMC FAMILY MEMBER"/>
    <property type="match status" value="1"/>
</dbReference>
<evidence type="ECO:0000256" key="10">
    <source>
        <dbReference type="PIRNR" id="PIRNR005719"/>
    </source>
</evidence>
<evidence type="ECO:0000256" key="3">
    <source>
        <dbReference type="ARBA" id="ARBA00005597"/>
    </source>
</evidence>
<name>A0A1E4SKH1_9ASCO</name>
<dbReference type="SUPFAM" id="SSF52540">
    <property type="entry name" value="P-loop containing nucleoside triphosphate hydrolases"/>
    <property type="match status" value="1"/>
</dbReference>
<dbReference type="InterPro" id="IPR024704">
    <property type="entry name" value="SMC"/>
</dbReference>
<dbReference type="GO" id="GO:0051301">
    <property type="term" value="P:cell division"/>
    <property type="evidence" value="ECO:0007669"/>
    <property type="project" value="UniProtKB-KW"/>
</dbReference>
<keyword evidence="5" id="KW-0132">Cell division</keyword>
<keyword evidence="14" id="KW-1185">Reference proteome</keyword>
<reference evidence="14" key="1">
    <citation type="submission" date="2016-05" db="EMBL/GenBank/DDBJ databases">
        <title>Comparative genomics of biotechnologically important yeasts.</title>
        <authorList>
            <consortium name="DOE Joint Genome Institute"/>
            <person name="Riley R."/>
            <person name="Haridas S."/>
            <person name="Wolfe K.H."/>
            <person name="Lopes M.R."/>
            <person name="Hittinger C.T."/>
            <person name="Goker M."/>
            <person name="Salamov A."/>
            <person name="Wisecaver J."/>
            <person name="Long T.M."/>
            <person name="Aerts A.L."/>
            <person name="Barry K."/>
            <person name="Choi C."/>
            <person name="Clum A."/>
            <person name="Coughlan A.Y."/>
            <person name="Deshpande S."/>
            <person name="Douglass A.P."/>
            <person name="Hanson S.J."/>
            <person name="Klenk H.-P."/>
            <person name="Labutti K."/>
            <person name="Lapidus A."/>
            <person name="Lindquist E."/>
            <person name="Lipzen A."/>
            <person name="Meier-Kolthoff J.P."/>
            <person name="Ohm R.A."/>
            <person name="Otillar R.P."/>
            <person name="Pangilinan J."/>
            <person name="Peng Y."/>
            <person name="Rokas A."/>
            <person name="Rosa C.A."/>
            <person name="Scheuner C."/>
            <person name="Sibirny A.A."/>
            <person name="Slot J.C."/>
            <person name="Stielow J.B."/>
            <person name="Sun H."/>
            <person name="Kurtzman C.P."/>
            <person name="Blackwell M."/>
            <person name="Grigoriev I.V."/>
            <person name="Jeffries T.W."/>
        </authorList>
    </citation>
    <scope>NUCLEOTIDE SEQUENCE [LARGE SCALE GENOMIC DNA]</scope>
    <source>
        <strain evidence="14">NRRL Y-17324</strain>
    </source>
</reference>
<dbReference type="InterPro" id="IPR003395">
    <property type="entry name" value="RecF/RecN/SMC_N"/>
</dbReference>
<keyword evidence="6" id="KW-0498">Mitosis</keyword>
<accession>A0A1E4SKH1</accession>
<evidence type="ECO:0000313" key="13">
    <source>
        <dbReference type="EMBL" id="ODV79922.1"/>
    </source>
</evidence>
<sequence>MGRLIGLELHNFKSYRGTTTIGFGSSFFTSIIGPNGAGKSNMMDAISFVLGVQSTHLRSHNVKDLIYRGRKSASEANTSVDIDQDPTRAHVMAIYEKDNGDVLKLKRSITASGNSEYRINDLSVTSLNYSMVLKAENILIKARNFLVFQGDVEQIASQSPKDLTKLIETISGSNEYAKEYENLKEEHEKAHEFSNSVFSRRRTLNSESKQYKEQMAEQIEFEDKLTQKAQIIKSINLYKLFHNEKKHFQLIQDLKHKGKELKLLQRQLSTQESAYKALMAEYSKLVLESKQYSTKIVEISGQIDSTKRELIPIEANKRSLTSKISNLKTKINDLITDYKKQKNQISSIEKQLREAQKMFDEFQDKIASSISSSVTSQGQKEYEKLRAQFLTSGGSQLEEELALLENDKDSIKANITSLENQATNSLSRVSELERIISSELKSKLSDYTNEINDILTLKQEKIDSRNELIKVKEQFNYEELQLNSQLRDILLRLEELSSQQRESNKQKKLRENVSMLKRFFPKDAIKGLVYDLVRPSKQKYETALLTILGRNFDAIIVETTSVAYKCIELLKERRSGIATFIPLDSVVADQANLNYLRSIHDAVQPGIDILEYDDKSLEQAIHYVVGDTLVVDNIDLARKLKWDLNYKLNNKLVTLEGSVIHKSGLMTGGQQTHRSPISLNWDKNEWNSLNELREELVSKLASLQERRPKDLEINIIAEEISALDDKLPIIRNQKLSVERVIEDRLREISFQQDLGKSYKESINEKKKSLSKLDKEIEKINIQIRGLQNDVYSGFCSSYGFSNGIEDYENLHGSTLRVRAKERAQFVKEISTLSNKLSFENERAEETKDRKIKLESQVASFEEELLSLIALKQDLEENLDKLEAELDVLKLEEVDQAKLLKSKLKSSKLVESEVLETENDISTLGKAMTSIEEQTLKIDTERVNILKNCKIQNVNIPLKDGLLDSIPIGENSDNLVKGIYDIEIDYASDLDERYKESFTSKLEAELDVKLQNTIDQLERLTPNSKAIERLREAEMKLKEFDRDHTLARQQERKVGAKFQDIRNKRHELFMEAFEHISGKIDSIYKELTKSNASPLGGSAYLILEDEDSPYNSGIKYHAMPPMKRFRDMELLSGGEKTMAALALLFAIHSYQPSPFFVLDEVDAALDNSNVGKIANYIRKHAGPDFQFIVISLKNSLFEKSDALVGIYREQRENSSRTLTLDLREYPVEDVPINAI</sequence>
<dbReference type="EMBL" id="KV453911">
    <property type="protein sequence ID" value="ODV79922.1"/>
    <property type="molecule type" value="Genomic_DNA"/>
</dbReference>
<keyword evidence="7 11" id="KW-0175">Coiled coil</keyword>
<dbReference type="Gene3D" id="1.20.1060.20">
    <property type="match status" value="1"/>
</dbReference>
<keyword evidence="9" id="KW-0131">Cell cycle</keyword>
<dbReference type="OrthoDB" id="5575062at2759"/>
<comment type="subcellular location">
    <subcellularLocation>
        <location evidence="2">Chromosome</location>
    </subcellularLocation>
    <subcellularLocation>
        <location evidence="1 10">Nucleus</location>
    </subcellularLocation>
</comment>
<keyword evidence="4" id="KW-0158">Chromosome</keyword>
<dbReference type="Proteomes" id="UP000094285">
    <property type="component" value="Unassembled WGS sequence"/>
</dbReference>
<evidence type="ECO:0000256" key="2">
    <source>
        <dbReference type="ARBA" id="ARBA00004286"/>
    </source>
</evidence>